<dbReference type="InterPro" id="IPR032466">
    <property type="entry name" value="Metal_Hydrolase"/>
</dbReference>
<comment type="similarity">
    <text evidence="1">Belongs to the metallo-dependent hydrolases superfamily.</text>
</comment>
<organism evidence="3 4">
    <name type="scientific">Ketobacter alkanivorans</name>
    <dbReference type="NCBI Taxonomy" id="1917421"/>
    <lineage>
        <taxon>Bacteria</taxon>
        <taxon>Pseudomonadati</taxon>
        <taxon>Pseudomonadota</taxon>
        <taxon>Gammaproteobacteria</taxon>
        <taxon>Pseudomonadales</taxon>
        <taxon>Ketobacteraceae</taxon>
        <taxon>Ketobacter</taxon>
    </lineage>
</organism>
<dbReference type="RefSeq" id="WP_101895061.1">
    <property type="nucleotide sequence ID" value="NZ_CP022684.1"/>
</dbReference>
<dbReference type="InterPro" id="IPR006680">
    <property type="entry name" value="Amidohydro-rel"/>
</dbReference>
<gene>
    <name evidence="3" type="ORF">Kalk_15200</name>
</gene>
<sequence>MNFSFPIIDPHIHQWDLLNTPRILTWPKRLLGWNRRIYEAAIHLGASEADKRYIGRPEFVAHNYLPGDYRKDAEGLPVSHIVHVEAEWRDRSGMGAVGETRWLAGLFEHSVIQLGGVVGYVQLQRSDAAQVIAAHKQASERFCGVRQMLAFDQDEGIMRFCPRPYLSKDESWRRGLSLLEQNQLSFDAWLFHHQLDELVALAKSYPGITFVLDHMGTPIGVGGQFSSYGRTAEARHVILKTWEMHMLALAELPNVVVKLSGMFMPVVGWGFEHRDVPPSQQELLEKAGPLFEFVLKYFGVDRCMFASNFPMDKVSLTLRQLYEFYSSLAESYPEESRKKLFHDNAARVYRVGVSV</sequence>
<evidence type="ECO:0000259" key="2">
    <source>
        <dbReference type="Pfam" id="PF04909"/>
    </source>
</evidence>
<dbReference type="Gene3D" id="3.20.20.140">
    <property type="entry name" value="Metal-dependent hydrolases"/>
    <property type="match status" value="1"/>
</dbReference>
<dbReference type="InterPro" id="IPR052350">
    <property type="entry name" value="Metallo-dep_Lactonases"/>
</dbReference>
<reference evidence="4" key="1">
    <citation type="submission" date="2017-08" db="EMBL/GenBank/DDBJ databases">
        <title>Direct submision.</title>
        <authorList>
            <person name="Kim S.-J."/>
            <person name="Rhee S.-K."/>
        </authorList>
    </citation>
    <scope>NUCLEOTIDE SEQUENCE [LARGE SCALE GENOMIC DNA]</scope>
    <source>
        <strain evidence="4">GI5</strain>
    </source>
</reference>
<dbReference type="OrthoDB" id="9787654at2"/>
<evidence type="ECO:0000313" key="3">
    <source>
        <dbReference type="EMBL" id="AUM13686.1"/>
    </source>
</evidence>
<dbReference type="Proteomes" id="UP000235116">
    <property type="component" value="Chromosome"/>
</dbReference>
<evidence type="ECO:0000256" key="1">
    <source>
        <dbReference type="ARBA" id="ARBA00038310"/>
    </source>
</evidence>
<dbReference type="PANTHER" id="PTHR43569:SF1">
    <property type="entry name" value="BLL3371 PROTEIN"/>
    <property type="match status" value="1"/>
</dbReference>
<dbReference type="SUPFAM" id="SSF51556">
    <property type="entry name" value="Metallo-dependent hydrolases"/>
    <property type="match status" value="1"/>
</dbReference>
<evidence type="ECO:0000313" key="4">
    <source>
        <dbReference type="Proteomes" id="UP000235116"/>
    </source>
</evidence>
<name>A0A2K9LMU9_9GAMM</name>
<keyword evidence="4" id="KW-1185">Reference proteome</keyword>
<feature type="domain" description="Amidohydrolase-related" evidence="2">
    <location>
        <begin position="8"/>
        <end position="350"/>
    </location>
</feature>
<dbReference type="Pfam" id="PF04909">
    <property type="entry name" value="Amidohydro_2"/>
    <property type="match status" value="1"/>
</dbReference>
<accession>A0A2K9LMU9</accession>
<protein>
    <recommendedName>
        <fullName evidence="2">Amidohydrolase-related domain-containing protein</fullName>
    </recommendedName>
</protein>
<dbReference type="GO" id="GO:0016787">
    <property type="term" value="F:hydrolase activity"/>
    <property type="evidence" value="ECO:0007669"/>
    <property type="project" value="InterPro"/>
</dbReference>
<dbReference type="EMBL" id="CP022684">
    <property type="protein sequence ID" value="AUM13686.1"/>
    <property type="molecule type" value="Genomic_DNA"/>
</dbReference>
<dbReference type="KEGG" id="kak:Kalk_15200"/>
<dbReference type="PANTHER" id="PTHR43569">
    <property type="entry name" value="AMIDOHYDROLASE"/>
    <property type="match status" value="1"/>
</dbReference>
<proteinExistence type="inferred from homology"/>
<dbReference type="AlphaFoldDB" id="A0A2K9LMU9"/>